<evidence type="ECO:0000313" key="3">
    <source>
        <dbReference type="WBParaSite" id="Gr19_v10_g924.t1"/>
    </source>
</evidence>
<dbReference type="InterPro" id="IPR019425">
    <property type="entry name" value="7TM_GPCR_serpentine_rcpt_Srt"/>
</dbReference>
<feature type="transmembrane region" description="Helical" evidence="1">
    <location>
        <begin position="12"/>
        <end position="31"/>
    </location>
</feature>
<dbReference type="Pfam" id="PF10321">
    <property type="entry name" value="7TM_GPCR_Srt"/>
    <property type="match status" value="1"/>
</dbReference>
<feature type="transmembrane region" description="Helical" evidence="1">
    <location>
        <begin position="226"/>
        <end position="246"/>
    </location>
</feature>
<evidence type="ECO:0000256" key="1">
    <source>
        <dbReference type="SAM" id="Phobius"/>
    </source>
</evidence>
<feature type="transmembrane region" description="Helical" evidence="1">
    <location>
        <begin position="84"/>
        <end position="103"/>
    </location>
</feature>
<dbReference type="PANTHER" id="PTHR22718:SF11">
    <property type="entry name" value="7TM GPCR SERPENTINE RECEPTOR CLASS X (SRX) DOMAIN-CONTAINING PROTEIN"/>
    <property type="match status" value="1"/>
</dbReference>
<reference evidence="3" key="1">
    <citation type="submission" date="2022-11" db="UniProtKB">
        <authorList>
            <consortium name="WormBaseParasite"/>
        </authorList>
    </citation>
    <scope>IDENTIFICATION</scope>
</reference>
<keyword evidence="1" id="KW-0812">Transmembrane</keyword>
<feature type="transmembrane region" description="Helical" evidence="1">
    <location>
        <begin position="38"/>
        <end position="64"/>
    </location>
</feature>
<evidence type="ECO:0000313" key="2">
    <source>
        <dbReference type="Proteomes" id="UP000887572"/>
    </source>
</evidence>
<organism evidence="2 3">
    <name type="scientific">Globodera rostochiensis</name>
    <name type="common">Golden nematode worm</name>
    <name type="synonym">Heterodera rostochiensis</name>
    <dbReference type="NCBI Taxonomy" id="31243"/>
    <lineage>
        <taxon>Eukaryota</taxon>
        <taxon>Metazoa</taxon>
        <taxon>Ecdysozoa</taxon>
        <taxon>Nematoda</taxon>
        <taxon>Chromadorea</taxon>
        <taxon>Rhabditida</taxon>
        <taxon>Tylenchina</taxon>
        <taxon>Tylenchomorpha</taxon>
        <taxon>Tylenchoidea</taxon>
        <taxon>Heteroderidae</taxon>
        <taxon>Heteroderinae</taxon>
        <taxon>Globodera</taxon>
    </lineage>
</organism>
<name>A0A914IC42_GLORO</name>
<keyword evidence="1" id="KW-0472">Membrane</keyword>
<feature type="transmembrane region" description="Helical" evidence="1">
    <location>
        <begin position="258"/>
        <end position="276"/>
    </location>
</feature>
<dbReference type="SUPFAM" id="SSF81321">
    <property type="entry name" value="Family A G protein-coupled receptor-like"/>
    <property type="match status" value="1"/>
</dbReference>
<sequence>MKVELFAACQVLLSLPLLILQLITLPIFLSVHEFRNRICFRVMFCLGVADSLQLLITIIFSFFVLYDFKSGATFERICGAVMQLSWDMVIFHHLLLATNRLLIFAKASLMPSVLKKEPKSERILFNTLLVLIWAFFVALVIAFQTPNLGVTFIRDYVAFFSDQSLPWMSTFRLCEFYWSCLLPTMALIAYISIVFLLKKFRKTSSDAPHMKLNQKKRLLNNQEWRILGQSLATFLMMSVLITVWNLMDLLIWFPPDALQLLVVFVFLLFCGMNPILNLANLPEFRRHFCLFYCDCLAITSSPPAAVLSTINVSSSVTIVGGVVRPAPRKMDQSMANGGRTTTIRRNISLRPDNRKL</sequence>
<keyword evidence="2" id="KW-1185">Reference proteome</keyword>
<keyword evidence="1" id="KW-1133">Transmembrane helix</keyword>
<dbReference type="Proteomes" id="UP000887572">
    <property type="component" value="Unplaced"/>
</dbReference>
<dbReference type="WBParaSite" id="Gr19_v10_g924.t1">
    <property type="protein sequence ID" value="Gr19_v10_g924.t1"/>
    <property type="gene ID" value="Gr19_v10_g924"/>
</dbReference>
<protein>
    <submittedName>
        <fullName evidence="3">G-protein coupled receptors family 1 profile domain-containing protein</fullName>
    </submittedName>
</protein>
<dbReference type="AlphaFoldDB" id="A0A914IC42"/>
<feature type="transmembrane region" description="Helical" evidence="1">
    <location>
        <begin position="123"/>
        <end position="143"/>
    </location>
</feature>
<dbReference type="PANTHER" id="PTHR22718">
    <property type="entry name" value="SERPENTINE RECEPTOR, CLASS X"/>
    <property type="match status" value="1"/>
</dbReference>
<accession>A0A914IC42</accession>
<feature type="transmembrane region" description="Helical" evidence="1">
    <location>
        <begin position="176"/>
        <end position="197"/>
    </location>
</feature>
<dbReference type="Gene3D" id="1.20.1070.10">
    <property type="entry name" value="Rhodopsin 7-helix transmembrane proteins"/>
    <property type="match status" value="1"/>
</dbReference>
<proteinExistence type="predicted"/>